<evidence type="ECO:0008006" key="4">
    <source>
        <dbReference type="Google" id="ProtNLM"/>
    </source>
</evidence>
<evidence type="ECO:0000256" key="1">
    <source>
        <dbReference type="SAM" id="SignalP"/>
    </source>
</evidence>
<evidence type="ECO:0000313" key="2">
    <source>
        <dbReference type="EMBL" id="MFK2874576.1"/>
    </source>
</evidence>
<protein>
    <recommendedName>
        <fullName evidence="4">DUF1579 domain-containing protein</fullName>
    </recommendedName>
</protein>
<proteinExistence type="predicted"/>
<keyword evidence="3" id="KW-1185">Reference proteome</keyword>
<evidence type="ECO:0000313" key="3">
    <source>
        <dbReference type="Proteomes" id="UP001620405"/>
    </source>
</evidence>
<gene>
    <name evidence="2" type="ORF">ISP13_13615</name>
</gene>
<dbReference type="RefSeq" id="WP_284402062.1">
    <property type="nucleotide sequence ID" value="NZ_BSNQ01000009.1"/>
</dbReference>
<name>A0ABW8J0C1_9GAMM</name>
<reference evidence="2 3" key="1">
    <citation type="submission" date="2020-10" db="EMBL/GenBank/DDBJ databases">
        <title>Phylogeny of dyella-like bacteria.</title>
        <authorList>
            <person name="Fu J."/>
        </authorList>
    </citation>
    <scope>NUCLEOTIDE SEQUENCE [LARGE SCALE GENOMIC DNA]</scope>
    <source>
        <strain evidence="2 3">DHOB07</strain>
    </source>
</reference>
<comment type="caution">
    <text evidence="2">The sequence shown here is derived from an EMBL/GenBank/DDBJ whole genome shotgun (WGS) entry which is preliminary data.</text>
</comment>
<dbReference type="EMBL" id="JADIKG010000012">
    <property type="protein sequence ID" value="MFK2874576.1"/>
    <property type="molecule type" value="Genomic_DNA"/>
</dbReference>
<feature type="chain" id="PRO_5045145110" description="DUF1579 domain-containing protein" evidence="1">
    <location>
        <begin position="20"/>
        <end position="200"/>
    </location>
</feature>
<feature type="signal peptide" evidence="1">
    <location>
        <begin position="1"/>
        <end position="19"/>
    </location>
</feature>
<keyword evidence="1" id="KW-0732">Signal</keyword>
<accession>A0ABW8J0C1</accession>
<dbReference type="Proteomes" id="UP001620405">
    <property type="component" value="Unassembled WGS sequence"/>
</dbReference>
<organism evidence="2 3">
    <name type="scientific">Dyella lipolytica</name>
    <dbReference type="NCBI Taxonomy" id="1867835"/>
    <lineage>
        <taxon>Bacteria</taxon>
        <taxon>Pseudomonadati</taxon>
        <taxon>Pseudomonadota</taxon>
        <taxon>Gammaproteobacteria</taxon>
        <taxon>Lysobacterales</taxon>
        <taxon>Rhodanobacteraceae</taxon>
        <taxon>Dyella</taxon>
    </lineage>
</organism>
<sequence>MKMSIVLFCCLSAMPCVVAAGSSPATVDDKTSTAFASTATSMPPPEMSALYPRIGKWNVTIRTEPGRSSPKGGIDRGVMTITKGPGGFSIVQDFWSRGTSGNVVGQSYAWWDPHAKSYKSVWCDNMQGCTEFTTVVEKNTWTVELDSEADGENVHTVIHAAMSADHNTIHEEVTNSYNHGTAETATVSDYKRVVTGANEN</sequence>